<protein>
    <submittedName>
        <fullName evidence="2">Uncharacterized protein</fullName>
    </submittedName>
</protein>
<evidence type="ECO:0000313" key="3">
    <source>
        <dbReference type="Proteomes" id="UP000051015"/>
    </source>
</evidence>
<organism evidence="2 3">
    <name type="scientific">Liquorilactobacillus aquaticus DSM 21051</name>
    <dbReference type="NCBI Taxonomy" id="1423725"/>
    <lineage>
        <taxon>Bacteria</taxon>
        <taxon>Bacillati</taxon>
        <taxon>Bacillota</taxon>
        <taxon>Bacilli</taxon>
        <taxon>Lactobacillales</taxon>
        <taxon>Lactobacillaceae</taxon>
        <taxon>Liquorilactobacillus</taxon>
    </lineage>
</organism>
<dbReference type="RefSeq" id="WP_057875509.1">
    <property type="nucleotide sequence ID" value="NZ_AYZD01000011.1"/>
</dbReference>
<evidence type="ECO:0000313" key="2">
    <source>
        <dbReference type="EMBL" id="KRM96935.1"/>
    </source>
</evidence>
<name>A0A0R2CYZ5_9LACO</name>
<reference evidence="2 3" key="1">
    <citation type="journal article" date="2015" name="Genome Announc.">
        <title>Expanding the biotechnology potential of lactobacilli through comparative genomics of 213 strains and associated genera.</title>
        <authorList>
            <person name="Sun Z."/>
            <person name="Harris H.M."/>
            <person name="McCann A."/>
            <person name="Guo C."/>
            <person name="Argimon S."/>
            <person name="Zhang W."/>
            <person name="Yang X."/>
            <person name="Jeffery I.B."/>
            <person name="Cooney J.C."/>
            <person name="Kagawa T.F."/>
            <person name="Liu W."/>
            <person name="Song Y."/>
            <person name="Salvetti E."/>
            <person name="Wrobel A."/>
            <person name="Rasinkangas P."/>
            <person name="Parkhill J."/>
            <person name="Rea M.C."/>
            <person name="O'Sullivan O."/>
            <person name="Ritari J."/>
            <person name="Douillard F.P."/>
            <person name="Paul Ross R."/>
            <person name="Yang R."/>
            <person name="Briner A.E."/>
            <person name="Felis G.E."/>
            <person name="de Vos W.M."/>
            <person name="Barrangou R."/>
            <person name="Klaenhammer T.R."/>
            <person name="Caufield P.W."/>
            <person name="Cui Y."/>
            <person name="Zhang H."/>
            <person name="O'Toole P.W."/>
        </authorList>
    </citation>
    <scope>NUCLEOTIDE SEQUENCE [LARGE SCALE GENOMIC DNA]</scope>
    <source>
        <strain evidence="2 3">DSM 21051</strain>
    </source>
</reference>
<dbReference type="PATRIC" id="fig|1423725.3.peg.474"/>
<keyword evidence="1" id="KW-1133">Transmembrane helix</keyword>
<dbReference type="Proteomes" id="UP000051015">
    <property type="component" value="Unassembled WGS sequence"/>
</dbReference>
<dbReference type="OrthoDB" id="2320468at2"/>
<feature type="transmembrane region" description="Helical" evidence="1">
    <location>
        <begin position="36"/>
        <end position="61"/>
    </location>
</feature>
<feature type="transmembrane region" description="Helical" evidence="1">
    <location>
        <begin position="12"/>
        <end position="30"/>
    </location>
</feature>
<keyword evidence="3" id="KW-1185">Reference proteome</keyword>
<accession>A0A0R2CYZ5</accession>
<comment type="caution">
    <text evidence="2">The sequence shown here is derived from an EMBL/GenBank/DDBJ whole genome shotgun (WGS) entry which is preliminary data.</text>
</comment>
<keyword evidence="1" id="KW-0812">Transmembrane</keyword>
<dbReference type="AlphaFoldDB" id="A0A0R2CYZ5"/>
<keyword evidence="1" id="KW-0472">Membrane</keyword>
<proteinExistence type="predicted"/>
<evidence type="ECO:0000256" key="1">
    <source>
        <dbReference type="SAM" id="Phobius"/>
    </source>
</evidence>
<gene>
    <name evidence="2" type="ORF">FC19_GL000462</name>
</gene>
<dbReference type="EMBL" id="AYZD01000011">
    <property type="protein sequence ID" value="KRM96935.1"/>
    <property type="molecule type" value="Genomic_DNA"/>
</dbReference>
<sequence length="76" mass="8949">MEKVKKKLRLAFAILSVFFIPLLLATIWAISTSNKWIILSIFLVDFFYLTVESTLLSILVFETRRKKKEVKKEVNK</sequence>